<dbReference type="InterPro" id="IPR045556">
    <property type="entry name" value="DUF6351"/>
</dbReference>
<evidence type="ECO:0000313" key="3">
    <source>
        <dbReference type="Proteomes" id="UP001107961"/>
    </source>
</evidence>
<name>A0A9Q3W920_9GAMM</name>
<protein>
    <submittedName>
        <fullName evidence="2">DUF6351 family protein</fullName>
    </submittedName>
</protein>
<dbReference type="RefSeq" id="WP_233926252.1">
    <property type="nucleotide sequence ID" value="NZ_JAJVKT010000054.1"/>
</dbReference>
<gene>
    <name evidence="2" type="ORF">LZG35_22145</name>
</gene>
<evidence type="ECO:0000313" key="2">
    <source>
        <dbReference type="EMBL" id="MCE7511344.1"/>
    </source>
</evidence>
<evidence type="ECO:0000259" key="1">
    <source>
        <dbReference type="Pfam" id="PF19878"/>
    </source>
</evidence>
<reference evidence="2" key="1">
    <citation type="submission" date="2022-01" db="EMBL/GenBank/DDBJ databases">
        <authorList>
            <person name="Karlyshev A.V."/>
            <person name="Jaspars M."/>
        </authorList>
    </citation>
    <scope>NUCLEOTIDE SEQUENCE</scope>
    <source>
        <strain evidence="2">AGSA3-2</strain>
    </source>
</reference>
<dbReference type="Pfam" id="PF19878">
    <property type="entry name" value="DUF6351"/>
    <property type="match status" value="1"/>
</dbReference>
<dbReference type="Proteomes" id="UP001107961">
    <property type="component" value="Unassembled WGS sequence"/>
</dbReference>
<sequence>MMSVTGSGAHALSGYRGSDGKRWKQGLAGALLVGAALTLSACGGSSSSHDRAPEVSLSVLSSDPQWVSGGDARIRIEGAPEGATLALNGEPVTADSLSEKEEGLEGVISGLVLGDNALTVSDSEGGVLATLTLTNYPQEGPMFSGPHQYPFVCTTVSEFGKQPLVDTDGDEGFPVYDKGGQQIGLSRDCGLEPFVEYVYRSTDGSYKPMPEDGSRPADIATTTLLDGREVDFVVRWERGTINRFLYSIAMLAEAGEDPDSLDTGLWNGRLMYRFQGGVGIGHTQGRMDVNRRALQPDVLGKGYAIIYSTGTRMSEHYNVQVGGETALMVKERFVELYGKPLYTVGLGASGGAIQQYVYGQNHPGLIDAAIPVQSYPDMVTQTIHIGDCELLEYFMDATDRDNDKWHTTKNRSWLVGLNATDEVPDPLAGAKTQLGYGTAPGSTECVESWRGLTPLTMNPHFGNAENQEQMQPAGVMDSVNWSHYDDLRNVYGVDGEGYPRRLFDNVGVQYGLQSFLDGHISAEEFLKLNATVGGWKPQKEMVQEGFPFLGTQDDVLADPSTFDPWSSRNMTLSEDPSTPAPRTEGNLEAIRAAYDTGIVFHGEIDIPVIDWRPYLEEELDMHNAHQSFAVRQRMIDFAGNADNQVIWFSDARPEEGPDQVALALEVVDEWMANLLADPQASVAQSRPERARDACFATDGSLIARGDDVWNGVLDEQADGACTQTFPLYSTSRIVAGAPYQGDVFKCALKPVSTALQDGTYGDWAPTAEQIAELNAIFPQGVCDYSQPDQGRP</sequence>
<accession>A0A9Q3W920</accession>
<feature type="domain" description="DUF6351" evidence="1">
    <location>
        <begin position="57"/>
        <end position="790"/>
    </location>
</feature>
<comment type="caution">
    <text evidence="2">The sequence shown here is derived from an EMBL/GenBank/DDBJ whole genome shotgun (WGS) entry which is preliminary data.</text>
</comment>
<organism evidence="2 3">
    <name type="scientific">Alloalcanivorax xenomutans</name>
    <dbReference type="NCBI Taxonomy" id="1094342"/>
    <lineage>
        <taxon>Bacteria</taxon>
        <taxon>Pseudomonadati</taxon>
        <taxon>Pseudomonadota</taxon>
        <taxon>Gammaproteobacteria</taxon>
        <taxon>Oceanospirillales</taxon>
        <taxon>Alcanivoracaceae</taxon>
        <taxon>Alloalcanivorax</taxon>
    </lineage>
</organism>
<dbReference type="EMBL" id="JAJVKT010000054">
    <property type="protein sequence ID" value="MCE7511344.1"/>
    <property type="molecule type" value="Genomic_DNA"/>
</dbReference>
<keyword evidence="3" id="KW-1185">Reference proteome</keyword>
<dbReference type="AlphaFoldDB" id="A0A9Q3W920"/>
<proteinExistence type="predicted"/>